<feature type="region of interest" description="Disordered" evidence="1">
    <location>
        <begin position="1"/>
        <end position="61"/>
    </location>
</feature>
<dbReference type="AlphaFoldDB" id="A0A5C4MBP5"/>
<name>A0A5C4MBP5_9ACTN</name>
<dbReference type="SUPFAM" id="SSF46785">
    <property type="entry name" value="Winged helix' DNA-binding domain"/>
    <property type="match status" value="1"/>
</dbReference>
<dbReference type="PANTHER" id="PTHR43252:SF2">
    <property type="entry name" value="TRANSCRIPTION REGULATOR, PADR-LIKE FAMILY"/>
    <property type="match status" value="1"/>
</dbReference>
<dbReference type="InterPro" id="IPR036388">
    <property type="entry name" value="WH-like_DNA-bd_sf"/>
</dbReference>
<feature type="compositionally biased region" description="Basic and acidic residues" evidence="1">
    <location>
        <begin position="1"/>
        <end position="10"/>
    </location>
</feature>
<dbReference type="OrthoDB" id="1683430at2"/>
<comment type="caution">
    <text evidence="3">The sequence shown here is derived from an EMBL/GenBank/DDBJ whole genome shotgun (WGS) entry which is preliminary data.</text>
</comment>
<feature type="compositionally biased region" description="Gly residues" evidence="1">
    <location>
        <begin position="34"/>
        <end position="50"/>
    </location>
</feature>
<dbReference type="PANTHER" id="PTHR43252">
    <property type="entry name" value="TRANSCRIPTIONAL REGULATOR YQJI"/>
    <property type="match status" value="1"/>
</dbReference>
<accession>A0A5C4MBP5</accession>
<dbReference type="EMBL" id="VDFR01000152">
    <property type="protein sequence ID" value="TNC34803.1"/>
    <property type="molecule type" value="Genomic_DNA"/>
</dbReference>
<dbReference type="Proteomes" id="UP000306740">
    <property type="component" value="Unassembled WGS sequence"/>
</dbReference>
<organism evidence="3 5">
    <name type="scientific">Mumia zhuanghuii</name>
    <dbReference type="NCBI Taxonomy" id="2585211"/>
    <lineage>
        <taxon>Bacteria</taxon>
        <taxon>Bacillati</taxon>
        <taxon>Actinomycetota</taxon>
        <taxon>Actinomycetes</taxon>
        <taxon>Propionibacteriales</taxon>
        <taxon>Nocardioidaceae</taxon>
        <taxon>Mumia</taxon>
    </lineage>
</organism>
<proteinExistence type="predicted"/>
<evidence type="ECO:0000259" key="2">
    <source>
        <dbReference type="Pfam" id="PF03551"/>
    </source>
</evidence>
<reference evidence="3 5" key="1">
    <citation type="submission" date="2019-05" db="EMBL/GenBank/DDBJ databases">
        <title>Mumia sp. nov., isolated from the intestinal contents of plateau pika (Ochotona curzoniae) in the Qinghai-Tibet plateau of China.</title>
        <authorList>
            <person name="Tian Z."/>
        </authorList>
    </citation>
    <scope>NUCLEOTIDE SEQUENCE [LARGE SCALE GENOMIC DNA]</scope>
    <source>
        <strain evidence="5">527</strain>
        <strain evidence="3">Z527</strain>
    </source>
</reference>
<dbReference type="InterPro" id="IPR036390">
    <property type="entry name" value="WH_DNA-bd_sf"/>
</dbReference>
<sequence length="201" mass="22025">MRIPELDPRGFDPTSGRRGPRPGRRDPRGHGRGRSPGFGPEFGPGFGPGFGDPRRGGRARRGAVRLAALSVIADAPTNGYGLINAFAERTDGRWRPSPGSIYPVLRRLTEEGLIEPTDEEATQFRITRSGTAYLADRADDVAEAWESAHPRSQTQEDLHSSARKLVRAARQLAEDGTDDQRERAVAILDDARRSIYGLLAE</sequence>
<protein>
    <submittedName>
        <fullName evidence="3">PadR family transcriptional regulator</fullName>
    </submittedName>
</protein>
<evidence type="ECO:0000313" key="5">
    <source>
        <dbReference type="Proteomes" id="UP000306740"/>
    </source>
</evidence>
<dbReference type="Gene3D" id="1.10.10.10">
    <property type="entry name" value="Winged helix-like DNA-binding domain superfamily/Winged helix DNA-binding domain"/>
    <property type="match status" value="1"/>
</dbReference>
<evidence type="ECO:0000256" key="1">
    <source>
        <dbReference type="SAM" id="MobiDB-lite"/>
    </source>
</evidence>
<dbReference type="RefSeq" id="WP_139106501.1">
    <property type="nucleotide sequence ID" value="NZ_VDFR01000091.1"/>
</dbReference>
<dbReference type="InterPro" id="IPR005149">
    <property type="entry name" value="Tscrpt_reg_PadR_N"/>
</dbReference>
<evidence type="ECO:0000313" key="4">
    <source>
        <dbReference type="EMBL" id="TNC42826.1"/>
    </source>
</evidence>
<dbReference type="EMBL" id="VDFR01000091">
    <property type="protein sequence ID" value="TNC42826.1"/>
    <property type="molecule type" value="Genomic_DNA"/>
</dbReference>
<evidence type="ECO:0000313" key="3">
    <source>
        <dbReference type="EMBL" id="TNC34803.1"/>
    </source>
</evidence>
<dbReference type="Pfam" id="PF03551">
    <property type="entry name" value="PadR"/>
    <property type="match status" value="1"/>
</dbReference>
<feature type="domain" description="Transcription regulator PadR N-terminal" evidence="2">
    <location>
        <begin position="69"/>
        <end position="135"/>
    </location>
</feature>
<gene>
    <name evidence="4" type="ORF">FHE65_20250</name>
    <name evidence="3" type="ORF">FHE65_27490</name>
</gene>